<dbReference type="PROSITE" id="PS51257">
    <property type="entry name" value="PROKAR_LIPOPROTEIN"/>
    <property type="match status" value="1"/>
</dbReference>
<gene>
    <name evidence="2" type="ORF">ACFSKP_20015</name>
</gene>
<proteinExistence type="predicted"/>
<organism evidence="2 3">
    <name type="scientific">Pontibacter ruber</name>
    <dbReference type="NCBI Taxonomy" id="1343895"/>
    <lineage>
        <taxon>Bacteria</taxon>
        <taxon>Pseudomonadati</taxon>
        <taxon>Bacteroidota</taxon>
        <taxon>Cytophagia</taxon>
        <taxon>Cytophagales</taxon>
        <taxon>Hymenobacteraceae</taxon>
        <taxon>Pontibacter</taxon>
    </lineage>
</organism>
<protein>
    <recommendedName>
        <fullName evidence="4">Entericidin</fullName>
    </recommendedName>
</protein>
<reference evidence="3" key="1">
    <citation type="journal article" date="2019" name="Int. J. Syst. Evol. Microbiol.">
        <title>The Global Catalogue of Microorganisms (GCM) 10K type strain sequencing project: providing services to taxonomists for standard genome sequencing and annotation.</title>
        <authorList>
            <consortium name="The Broad Institute Genomics Platform"/>
            <consortium name="The Broad Institute Genome Sequencing Center for Infectious Disease"/>
            <person name="Wu L."/>
            <person name="Ma J."/>
        </authorList>
    </citation>
    <scope>NUCLEOTIDE SEQUENCE [LARGE SCALE GENOMIC DNA]</scope>
    <source>
        <strain evidence="3">CGMCC 4.1782</strain>
    </source>
</reference>
<dbReference type="EMBL" id="JBHUIM010000004">
    <property type="protein sequence ID" value="MFD2248564.1"/>
    <property type="molecule type" value="Genomic_DNA"/>
</dbReference>
<keyword evidence="3" id="KW-1185">Reference proteome</keyword>
<dbReference type="Proteomes" id="UP001597374">
    <property type="component" value="Unassembled WGS sequence"/>
</dbReference>
<evidence type="ECO:0000313" key="3">
    <source>
        <dbReference type="Proteomes" id="UP001597374"/>
    </source>
</evidence>
<feature type="region of interest" description="Disordered" evidence="1">
    <location>
        <begin position="18"/>
        <end position="69"/>
    </location>
</feature>
<evidence type="ECO:0008006" key="4">
    <source>
        <dbReference type="Google" id="ProtNLM"/>
    </source>
</evidence>
<evidence type="ECO:0000256" key="1">
    <source>
        <dbReference type="SAM" id="MobiDB-lite"/>
    </source>
</evidence>
<name>A0ABW5D5L9_9BACT</name>
<accession>A0ABW5D5L9</accession>
<dbReference type="RefSeq" id="WP_250432090.1">
    <property type="nucleotide sequence ID" value="NZ_JALPRR010000005.1"/>
</dbReference>
<evidence type="ECO:0000313" key="2">
    <source>
        <dbReference type="EMBL" id="MFD2248564.1"/>
    </source>
</evidence>
<sequence length="69" mass="7280">MKKLLIFMVGFAAFACGDGNNKGTDNATNDVEKGSGEVISPQLESDSGSDARLDVDTVSSAKEIDQQQK</sequence>
<comment type="caution">
    <text evidence="2">The sequence shown here is derived from an EMBL/GenBank/DDBJ whole genome shotgun (WGS) entry which is preliminary data.</text>
</comment>